<evidence type="ECO:0000256" key="4">
    <source>
        <dbReference type="ARBA" id="ARBA00022692"/>
    </source>
</evidence>
<feature type="region of interest" description="Disordered" evidence="10">
    <location>
        <begin position="504"/>
        <end position="532"/>
    </location>
</feature>
<evidence type="ECO:0000259" key="12">
    <source>
        <dbReference type="PROSITE" id="PS50850"/>
    </source>
</evidence>
<feature type="transmembrane region" description="Helical" evidence="11">
    <location>
        <begin position="428"/>
        <end position="447"/>
    </location>
</feature>
<dbReference type="InterPro" id="IPR020846">
    <property type="entry name" value="MFS_dom"/>
</dbReference>
<dbReference type="GO" id="GO:0005351">
    <property type="term" value="F:carbohydrate:proton symporter activity"/>
    <property type="evidence" value="ECO:0007669"/>
    <property type="project" value="TreeGrafter"/>
</dbReference>
<keyword evidence="3 9" id="KW-0813">Transport</keyword>
<sequence length="532" mass="59692">MKGLLSVTDHSSNAAPKEVYNWKLVSLAVSAALGSAMFGYDTGYISGTLNLPSFKAKFGLDQADGNDLAALQSNIVSTFQGGCFFGCMFAYVITEVFGRKFTLMLSGAVLDVGVILQLAANGSVGMFYAGRIITGLSVGTTSMIVPIYIAEWAPPAIRGRLVGIYEAMYQSALVVAFWVSYGVKVHQSDTSDQQWYIPVALQMIFGTGVTLAMAFQPETYRWLIKKGKEERAIKNICWVRNLDAEHPYIQWELETVREQIETERELAKDTTVLSLFKECGKKGIRFRIALCVLVMMFQNLSGINALNYYAPDIFRSIGFKGDEVELLATGVFGIIKALTNYAFVMVGIDRFGRRKTLLTGCVGTIVAMFYLAIYTQVSGSFDKTVPKDAGAYFAIIMVYVFALFYTFSWNGVPYIYCAEILPNRLRTLGMMFAVLTQWLFQFMVVYSNPYMMTNIKYGTFYFFGAWLIISWFFAFYCMPETQGLALEDMDIMFNAKGTARTKRRKTDEVVSERRQQRDVKSDSGEHTEEVIA</sequence>
<feature type="transmembrane region" description="Helical" evidence="11">
    <location>
        <begin position="162"/>
        <end position="183"/>
    </location>
</feature>
<protein>
    <recommendedName>
        <fullName evidence="8">Quinate transporter</fullName>
    </recommendedName>
</protein>
<comment type="subcellular location">
    <subcellularLocation>
        <location evidence="1">Membrane</location>
        <topology evidence="1">Multi-pass membrane protein</topology>
    </subcellularLocation>
</comment>
<dbReference type="OrthoDB" id="508119at2759"/>
<evidence type="ECO:0000256" key="2">
    <source>
        <dbReference type="ARBA" id="ARBA00010992"/>
    </source>
</evidence>
<evidence type="ECO:0000256" key="1">
    <source>
        <dbReference type="ARBA" id="ARBA00004141"/>
    </source>
</evidence>
<feature type="transmembrane region" description="Helical" evidence="11">
    <location>
        <begin position="326"/>
        <end position="344"/>
    </location>
</feature>
<evidence type="ECO:0000256" key="3">
    <source>
        <dbReference type="ARBA" id="ARBA00022448"/>
    </source>
</evidence>
<feature type="compositionally biased region" description="Basic and acidic residues" evidence="10">
    <location>
        <begin position="505"/>
        <end position="532"/>
    </location>
</feature>
<evidence type="ECO:0000313" key="13">
    <source>
        <dbReference type="EMBL" id="KAA8917599.1"/>
    </source>
</evidence>
<dbReference type="NCBIfam" id="TIGR00879">
    <property type="entry name" value="SP"/>
    <property type="match status" value="1"/>
</dbReference>
<evidence type="ECO:0000256" key="6">
    <source>
        <dbReference type="ARBA" id="ARBA00022989"/>
    </source>
</evidence>
<evidence type="ECO:0000256" key="9">
    <source>
        <dbReference type="RuleBase" id="RU003346"/>
    </source>
</evidence>
<dbReference type="PROSITE" id="PS00217">
    <property type="entry name" value="SUGAR_TRANSPORT_2"/>
    <property type="match status" value="1"/>
</dbReference>
<feature type="transmembrane region" description="Helical" evidence="11">
    <location>
        <begin position="101"/>
        <end position="120"/>
    </location>
</feature>
<dbReference type="InterPro" id="IPR050360">
    <property type="entry name" value="MFS_Sugar_Transporters"/>
</dbReference>
<feature type="transmembrane region" description="Helical" evidence="11">
    <location>
        <begin position="389"/>
        <end position="407"/>
    </location>
</feature>
<comment type="caution">
    <text evidence="13">The sequence shown here is derived from an EMBL/GenBank/DDBJ whole genome shotgun (WGS) entry which is preliminary data.</text>
</comment>
<proteinExistence type="inferred from homology"/>
<dbReference type="PROSITE" id="PS50850">
    <property type="entry name" value="MFS"/>
    <property type="match status" value="1"/>
</dbReference>
<feature type="domain" description="Major facilitator superfamily (MFS) profile" evidence="12">
    <location>
        <begin position="27"/>
        <end position="482"/>
    </location>
</feature>
<keyword evidence="4 11" id="KW-0812">Transmembrane</keyword>
<feature type="transmembrane region" description="Helical" evidence="11">
    <location>
        <begin position="75"/>
        <end position="94"/>
    </location>
</feature>
<evidence type="ECO:0000256" key="8">
    <source>
        <dbReference type="ARBA" id="ARBA00043213"/>
    </source>
</evidence>
<dbReference type="PROSITE" id="PS00216">
    <property type="entry name" value="SUGAR_TRANSPORT_1"/>
    <property type="match status" value="1"/>
</dbReference>
<comment type="similarity">
    <text evidence="2 9">Belongs to the major facilitator superfamily. Sugar transporter (TC 2.A.1.1) family.</text>
</comment>
<dbReference type="InterPro" id="IPR005829">
    <property type="entry name" value="Sugar_transporter_CS"/>
</dbReference>
<keyword evidence="14" id="KW-1185">Reference proteome</keyword>
<dbReference type="InterPro" id="IPR036259">
    <property type="entry name" value="MFS_trans_sf"/>
</dbReference>
<gene>
    <name evidence="13" type="ORF">TRICI_000292</name>
</gene>
<dbReference type="Gene3D" id="1.20.1250.20">
    <property type="entry name" value="MFS general substrate transporter like domains"/>
    <property type="match status" value="1"/>
</dbReference>
<accession>A0A642VDY5</accession>
<evidence type="ECO:0000256" key="7">
    <source>
        <dbReference type="ARBA" id="ARBA00023136"/>
    </source>
</evidence>
<dbReference type="AlphaFoldDB" id="A0A642VDY5"/>
<dbReference type="Proteomes" id="UP000761534">
    <property type="component" value="Unassembled WGS sequence"/>
</dbReference>
<dbReference type="InterPro" id="IPR003663">
    <property type="entry name" value="Sugar/inositol_transpt"/>
</dbReference>
<feature type="transmembrane region" description="Helical" evidence="11">
    <location>
        <begin position="126"/>
        <end position="150"/>
    </location>
</feature>
<dbReference type="EMBL" id="SWFS01000026">
    <property type="protein sequence ID" value="KAA8917599.1"/>
    <property type="molecule type" value="Genomic_DNA"/>
</dbReference>
<keyword evidence="6 11" id="KW-1133">Transmembrane helix</keyword>
<dbReference type="VEuPathDB" id="FungiDB:TRICI_000292"/>
<evidence type="ECO:0000313" key="14">
    <source>
        <dbReference type="Proteomes" id="UP000761534"/>
    </source>
</evidence>
<dbReference type="PRINTS" id="PR00171">
    <property type="entry name" value="SUGRTRNSPORT"/>
</dbReference>
<keyword evidence="7 11" id="KW-0472">Membrane</keyword>
<keyword evidence="5" id="KW-0672">Quinate metabolism</keyword>
<dbReference type="GO" id="GO:0016020">
    <property type="term" value="C:membrane"/>
    <property type="evidence" value="ECO:0007669"/>
    <property type="project" value="UniProtKB-SubCell"/>
</dbReference>
<organism evidence="13 14">
    <name type="scientific">Trichomonascus ciferrii</name>
    <dbReference type="NCBI Taxonomy" id="44093"/>
    <lineage>
        <taxon>Eukaryota</taxon>
        <taxon>Fungi</taxon>
        <taxon>Dikarya</taxon>
        <taxon>Ascomycota</taxon>
        <taxon>Saccharomycotina</taxon>
        <taxon>Dipodascomycetes</taxon>
        <taxon>Dipodascales</taxon>
        <taxon>Trichomonascaceae</taxon>
        <taxon>Trichomonascus</taxon>
        <taxon>Trichomonascus ciferrii complex</taxon>
    </lineage>
</organism>
<dbReference type="InterPro" id="IPR005828">
    <property type="entry name" value="MFS_sugar_transport-like"/>
</dbReference>
<feature type="transmembrane region" description="Helical" evidence="11">
    <location>
        <begin position="20"/>
        <end position="40"/>
    </location>
</feature>
<dbReference type="FunFam" id="1.20.1250.20:FF:000026">
    <property type="entry name" value="MFS quinate transporter QutD"/>
    <property type="match status" value="1"/>
</dbReference>
<reference evidence="13" key="1">
    <citation type="journal article" date="2019" name="G3 (Bethesda)">
        <title>Genome Assemblies of Two Rare Opportunistic Yeast Pathogens: Diutina rugosa (syn. Candida rugosa) and Trichomonascus ciferrii (syn. Candida ciferrii).</title>
        <authorList>
            <person name="Mixao V."/>
            <person name="Saus E."/>
            <person name="Hansen A.P."/>
            <person name="Lass-Florl C."/>
            <person name="Gabaldon T."/>
        </authorList>
    </citation>
    <scope>NUCLEOTIDE SEQUENCE</scope>
    <source>
        <strain evidence="13">CBS 4856</strain>
    </source>
</reference>
<feature type="transmembrane region" description="Helical" evidence="11">
    <location>
        <begin position="195"/>
        <end position="215"/>
    </location>
</feature>
<dbReference type="PANTHER" id="PTHR48022">
    <property type="entry name" value="PLASTIDIC GLUCOSE TRANSPORTER 4"/>
    <property type="match status" value="1"/>
</dbReference>
<evidence type="ECO:0000256" key="5">
    <source>
        <dbReference type="ARBA" id="ARBA00022911"/>
    </source>
</evidence>
<feature type="transmembrane region" description="Helical" evidence="11">
    <location>
        <begin position="356"/>
        <end position="377"/>
    </location>
</feature>
<dbReference type="PANTHER" id="PTHR48022:SF34">
    <property type="entry name" value="MAJOR FACILITATOR SUPERFAMILY (MFS) PROFILE DOMAIN-CONTAINING PROTEIN-RELATED"/>
    <property type="match status" value="1"/>
</dbReference>
<dbReference type="Pfam" id="PF00083">
    <property type="entry name" value="Sugar_tr"/>
    <property type="match status" value="1"/>
</dbReference>
<name>A0A642VDY5_9ASCO</name>
<evidence type="ECO:0000256" key="10">
    <source>
        <dbReference type="SAM" id="MobiDB-lite"/>
    </source>
</evidence>
<dbReference type="SUPFAM" id="SSF103473">
    <property type="entry name" value="MFS general substrate transporter"/>
    <property type="match status" value="1"/>
</dbReference>
<evidence type="ECO:0000256" key="11">
    <source>
        <dbReference type="SAM" id="Phobius"/>
    </source>
</evidence>
<feature type="transmembrane region" description="Helical" evidence="11">
    <location>
        <begin position="459"/>
        <end position="478"/>
    </location>
</feature>
<feature type="transmembrane region" description="Helical" evidence="11">
    <location>
        <begin position="286"/>
        <end position="306"/>
    </location>
</feature>